<gene>
    <name evidence="2" type="ORF">RND81_12G140000</name>
</gene>
<comment type="similarity">
    <text evidence="1">Belongs to the REF/SRPP family.</text>
</comment>
<name>A0AAW1HAC2_SAPOF</name>
<dbReference type="Proteomes" id="UP001443914">
    <property type="component" value="Unassembled WGS sequence"/>
</dbReference>
<accession>A0AAW1HAC2</accession>
<reference evidence="2" key="1">
    <citation type="submission" date="2024-03" db="EMBL/GenBank/DDBJ databases">
        <title>WGS assembly of Saponaria officinalis var. Norfolk2.</title>
        <authorList>
            <person name="Jenkins J."/>
            <person name="Shu S."/>
            <person name="Grimwood J."/>
            <person name="Barry K."/>
            <person name="Goodstein D."/>
            <person name="Schmutz J."/>
            <person name="Leebens-Mack J."/>
            <person name="Osbourn A."/>
        </authorList>
    </citation>
    <scope>NUCLEOTIDE SEQUENCE [LARGE SCALE GENOMIC DNA]</scope>
    <source>
        <strain evidence="2">JIC</strain>
    </source>
</reference>
<comment type="caution">
    <text evidence="2">The sequence shown here is derived from an EMBL/GenBank/DDBJ whole genome shotgun (WGS) entry which is preliminary data.</text>
</comment>
<dbReference type="EMBL" id="JBDFQZ010000012">
    <property type="protein sequence ID" value="KAK9673006.1"/>
    <property type="molecule type" value="Genomic_DNA"/>
</dbReference>
<dbReference type="PANTHER" id="PTHR33732:SF2">
    <property type="entry name" value="REF_SRPP-LIKE PROTEIN"/>
    <property type="match status" value="1"/>
</dbReference>
<keyword evidence="3" id="KW-1185">Reference proteome</keyword>
<dbReference type="PANTHER" id="PTHR33732">
    <property type="entry name" value="REF/SRPP-LIKE PROTEIN OS05G0151300/LOC_OS05G05940"/>
    <property type="match status" value="1"/>
</dbReference>
<evidence type="ECO:0000313" key="2">
    <source>
        <dbReference type="EMBL" id="KAK9673006.1"/>
    </source>
</evidence>
<dbReference type="Pfam" id="PF05755">
    <property type="entry name" value="REF"/>
    <property type="match status" value="1"/>
</dbReference>
<proteinExistence type="inferred from homology"/>
<protein>
    <submittedName>
        <fullName evidence="2">Uncharacterized protein</fullName>
    </submittedName>
</protein>
<dbReference type="AlphaFoldDB" id="A0AAW1HAC2"/>
<evidence type="ECO:0000313" key="3">
    <source>
        <dbReference type="Proteomes" id="UP001443914"/>
    </source>
</evidence>
<sequence length="184" mass="20937">MNQHKLKHLGYVRVVAINTMVWLSTVYDYAKLNSGPSRSVVASVKTAVTTAISPFFNIFKTVLYHLLVFLDHQVDVAMVKFDDHARTLMKKLARQVHDVVQSTTQVSKELLHQAQTGGPLSAARYAANKTKDTVFHQSVKFWSKLDKLPLFHVVVEMTVPTTSHFSDKYNKLVFDLRLKGYIVF</sequence>
<evidence type="ECO:0000256" key="1">
    <source>
        <dbReference type="ARBA" id="ARBA00009737"/>
    </source>
</evidence>
<organism evidence="2 3">
    <name type="scientific">Saponaria officinalis</name>
    <name type="common">Common soapwort</name>
    <name type="synonym">Lychnis saponaria</name>
    <dbReference type="NCBI Taxonomy" id="3572"/>
    <lineage>
        <taxon>Eukaryota</taxon>
        <taxon>Viridiplantae</taxon>
        <taxon>Streptophyta</taxon>
        <taxon>Embryophyta</taxon>
        <taxon>Tracheophyta</taxon>
        <taxon>Spermatophyta</taxon>
        <taxon>Magnoliopsida</taxon>
        <taxon>eudicotyledons</taxon>
        <taxon>Gunneridae</taxon>
        <taxon>Pentapetalae</taxon>
        <taxon>Caryophyllales</taxon>
        <taxon>Caryophyllaceae</taxon>
        <taxon>Caryophylleae</taxon>
        <taxon>Saponaria</taxon>
    </lineage>
</organism>
<dbReference type="InterPro" id="IPR008802">
    <property type="entry name" value="REF"/>
</dbReference>